<feature type="non-terminal residue" evidence="2">
    <location>
        <position position="1"/>
    </location>
</feature>
<gene>
    <name evidence="2" type="ORF">PEVE_00016166</name>
</gene>
<accession>A0ABN8S5F6</accession>
<keyword evidence="3" id="KW-1185">Reference proteome</keyword>
<comment type="caution">
    <text evidence="2">The sequence shown here is derived from an EMBL/GenBank/DDBJ whole genome shotgun (WGS) entry which is preliminary data.</text>
</comment>
<dbReference type="Proteomes" id="UP001159427">
    <property type="component" value="Unassembled WGS sequence"/>
</dbReference>
<organism evidence="2 3">
    <name type="scientific">Porites evermanni</name>
    <dbReference type="NCBI Taxonomy" id="104178"/>
    <lineage>
        <taxon>Eukaryota</taxon>
        <taxon>Metazoa</taxon>
        <taxon>Cnidaria</taxon>
        <taxon>Anthozoa</taxon>
        <taxon>Hexacorallia</taxon>
        <taxon>Scleractinia</taxon>
        <taxon>Fungiina</taxon>
        <taxon>Poritidae</taxon>
        <taxon>Porites</taxon>
    </lineage>
</organism>
<dbReference type="Gene3D" id="3.40.50.1110">
    <property type="entry name" value="SGNH hydrolase"/>
    <property type="match status" value="1"/>
</dbReference>
<evidence type="ECO:0000259" key="1">
    <source>
        <dbReference type="Pfam" id="PF13472"/>
    </source>
</evidence>
<dbReference type="InterPro" id="IPR013830">
    <property type="entry name" value="SGNH_hydro"/>
</dbReference>
<evidence type="ECO:0000313" key="3">
    <source>
        <dbReference type="Proteomes" id="UP001159427"/>
    </source>
</evidence>
<dbReference type="SUPFAM" id="SSF52266">
    <property type="entry name" value="SGNH hydrolase"/>
    <property type="match status" value="1"/>
</dbReference>
<dbReference type="InterPro" id="IPR036514">
    <property type="entry name" value="SGNH_hydro_sf"/>
</dbReference>
<proteinExistence type="predicted"/>
<protein>
    <recommendedName>
        <fullName evidence="1">SGNH hydrolase-type esterase domain-containing protein</fullName>
    </recommendedName>
</protein>
<reference evidence="2 3" key="1">
    <citation type="submission" date="2022-05" db="EMBL/GenBank/DDBJ databases">
        <authorList>
            <consortium name="Genoscope - CEA"/>
            <person name="William W."/>
        </authorList>
    </citation>
    <scope>NUCLEOTIDE SEQUENCE [LARGE SCALE GENOMIC DNA]</scope>
</reference>
<feature type="domain" description="SGNH hydrolase-type esterase" evidence="1">
    <location>
        <begin position="4"/>
        <end position="124"/>
    </location>
</feature>
<sequence length="301" mass="33865">VAVKSFSGARLADMDDYLRTLFRKKPDEIILHVGTNNIRNESPRSVAEGIVNLVSQIQHDSPTTHLAISPLLPRSDNLDFNDKIREANNIFKSFCSSRGLTLLRINNIDLTCLNRRGVHLNSKGSSLLLNCHADYLKPAIPTTSRSNENSNHERISESDLTFSLPKRKGFKIAFLNIISLPKYLDKLRLRMQSQTLDLLASSETRLDNTFTDSAVSIDGYTLIRRDRCRGGGGVAIYICNVIDFKIRSDLLSSCVLKSKNPEPGHFLFQTGIDLRILQLSSLISSRSFGQRLKLKMLNQIY</sequence>
<name>A0ABN8S5F6_9CNID</name>
<dbReference type="Pfam" id="PF13472">
    <property type="entry name" value="Lipase_GDSL_2"/>
    <property type="match status" value="1"/>
</dbReference>
<dbReference type="InterPro" id="IPR036691">
    <property type="entry name" value="Endo/exonu/phosph_ase_sf"/>
</dbReference>
<dbReference type="EMBL" id="CALNXI010002262">
    <property type="protein sequence ID" value="CAH3185505.1"/>
    <property type="molecule type" value="Genomic_DNA"/>
</dbReference>
<evidence type="ECO:0000313" key="2">
    <source>
        <dbReference type="EMBL" id="CAH3185505.1"/>
    </source>
</evidence>
<dbReference type="Gene3D" id="3.60.10.10">
    <property type="entry name" value="Endonuclease/exonuclease/phosphatase"/>
    <property type="match status" value="1"/>
</dbReference>